<feature type="region of interest" description="Disordered" evidence="2">
    <location>
        <begin position="38"/>
        <end position="74"/>
    </location>
</feature>
<evidence type="ECO:0000256" key="1">
    <source>
        <dbReference type="RuleBase" id="RU004560"/>
    </source>
</evidence>
<feature type="region of interest" description="Disordered" evidence="2">
    <location>
        <begin position="1"/>
        <end position="24"/>
    </location>
</feature>
<name>A0A9N9CSR9_9GLOM</name>
<dbReference type="GO" id="GO:0005525">
    <property type="term" value="F:GTP binding"/>
    <property type="evidence" value="ECO:0007669"/>
    <property type="project" value="UniProtKB-KW"/>
</dbReference>
<organism evidence="5 6">
    <name type="scientific">Ambispora gerdemannii</name>
    <dbReference type="NCBI Taxonomy" id="144530"/>
    <lineage>
        <taxon>Eukaryota</taxon>
        <taxon>Fungi</taxon>
        <taxon>Fungi incertae sedis</taxon>
        <taxon>Mucoromycota</taxon>
        <taxon>Glomeromycotina</taxon>
        <taxon>Glomeromycetes</taxon>
        <taxon>Archaeosporales</taxon>
        <taxon>Ambisporaceae</taxon>
        <taxon>Ambispora</taxon>
    </lineage>
</organism>
<accession>A0A9N9CSR9</accession>
<dbReference type="OrthoDB" id="2330053at2759"/>
<evidence type="ECO:0000259" key="4">
    <source>
        <dbReference type="Pfam" id="PF00735"/>
    </source>
</evidence>
<feature type="transmembrane region" description="Helical" evidence="3">
    <location>
        <begin position="361"/>
        <end position="382"/>
    </location>
</feature>
<evidence type="ECO:0000313" key="6">
    <source>
        <dbReference type="Proteomes" id="UP000789831"/>
    </source>
</evidence>
<dbReference type="InterPro" id="IPR027417">
    <property type="entry name" value="P-loop_NTPase"/>
</dbReference>
<keyword evidence="3" id="KW-0472">Membrane</keyword>
<comment type="caution">
    <text evidence="5">The sequence shown here is derived from an EMBL/GenBank/DDBJ whole genome shotgun (WGS) entry which is preliminary data.</text>
</comment>
<feature type="compositionally biased region" description="Low complexity" evidence="2">
    <location>
        <begin position="1"/>
        <end position="19"/>
    </location>
</feature>
<feature type="domain" description="Septin-type G" evidence="4">
    <location>
        <begin position="191"/>
        <end position="291"/>
    </location>
</feature>
<evidence type="ECO:0000256" key="2">
    <source>
        <dbReference type="SAM" id="MobiDB-lite"/>
    </source>
</evidence>
<sequence length="622" mass="71600">MAEDQSPPSLNSLSPSSSPIDGQVNSALEGSFVYVAGDPEIQTNGNVPETELSDGEHSSTSSETSERFPDEEDTVSLGERVAKLRTVERQPFTFPTNFRILYVGSPPTEVLKQKLFLKFVIGLSDIFWEEANSDLQSYEIKPEKKSNIDPISNFNDPNLDYYPEYYPDSGVAISEADYTNRPFEEALSYLHNQFQKKENDDDLVDLCIFFIPTDVTQLTREVIPFMKRLKGKVTIFPVIASEKDFNGYGIFFKNECEEKRRSVAKCFEDNNIDIFIWKDDGLIQDRNEQNELLPSNWVETNYTKKVLTVEEFAKMNETLLYEDLKLLRERSLEMRKDRQHDEMVKKRVQTFEWFVEILRTFTIVSTILYTIYLVVFGVWSYAEWSVMSSDLRDSLHVVSSATSRLPFDNNIPNLPSGGNNINYDDTSARFEVLQLSQSRFVVDTFSRRGNEVSFEVIVKHNPQLLRRYEAVDFKNGKYEFNIDVSGAKGDVFVEVWEKDSETVRVVKWSPDKVPKPEPEVPVPNEDENDYTSSIIKGATDYATIVAHNLKHRVTPSIQIITSWTVKAGQHIKDNAIHFALSSQYWAMFLKEKFDELVPTVWDMIIEWGVYLKTGALSLFEEQ</sequence>
<protein>
    <submittedName>
        <fullName evidence="5">9716_t:CDS:1</fullName>
    </submittedName>
</protein>
<gene>
    <name evidence="5" type="ORF">AGERDE_LOCUS9533</name>
</gene>
<keyword evidence="3" id="KW-1133">Transmembrane helix</keyword>
<keyword evidence="1" id="KW-0342">GTP-binding</keyword>
<evidence type="ECO:0000256" key="3">
    <source>
        <dbReference type="SAM" id="Phobius"/>
    </source>
</evidence>
<dbReference type="InterPro" id="IPR030379">
    <property type="entry name" value="G_SEPTIN_dom"/>
</dbReference>
<reference evidence="5" key="1">
    <citation type="submission" date="2021-06" db="EMBL/GenBank/DDBJ databases">
        <authorList>
            <person name="Kallberg Y."/>
            <person name="Tangrot J."/>
            <person name="Rosling A."/>
        </authorList>
    </citation>
    <scope>NUCLEOTIDE SEQUENCE</scope>
    <source>
        <strain evidence="5">MT106</strain>
    </source>
</reference>
<keyword evidence="1" id="KW-0547">Nucleotide-binding</keyword>
<keyword evidence="3" id="KW-0812">Transmembrane</keyword>
<dbReference type="Proteomes" id="UP000789831">
    <property type="component" value="Unassembled WGS sequence"/>
</dbReference>
<dbReference type="Gene3D" id="3.40.50.300">
    <property type="entry name" value="P-loop containing nucleotide triphosphate hydrolases"/>
    <property type="match status" value="1"/>
</dbReference>
<comment type="similarity">
    <text evidence="1">Belongs to the TRAFAC class TrmE-Era-EngA-EngB-Septin-like GTPase superfamily. Septin GTPase family.</text>
</comment>
<keyword evidence="6" id="KW-1185">Reference proteome</keyword>
<dbReference type="AlphaFoldDB" id="A0A9N9CSR9"/>
<dbReference type="EMBL" id="CAJVPL010002418">
    <property type="protein sequence ID" value="CAG8609793.1"/>
    <property type="molecule type" value="Genomic_DNA"/>
</dbReference>
<proteinExistence type="inferred from homology"/>
<dbReference type="Pfam" id="PF00735">
    <property type="entry name" value="Septin"/>
    <property type="match status" value="1"/>
</dbReference>
<evidence type="ECO:0000313" key="5">
    <source>
        <dbReference type="EMBL" id="CAG8609793.1"/>
    </source>
</evidence>